<evidence type="ECO:0000313" key="1">
    <source>
        <dbReference type="EMBL" id="CCQ25783.1"/>
    </source>
</evidence>
<name>R4ZCZ2_AURAN</name>
<reference evidence="1" key="2">
    <citation type="journal article" date="2014" name="Environ. Microbiol.">
        <title>Expression of a xanthine permease and phosphate transporter in cultures and field populations of the harmful alga Aureococcus anophagefferens: tracking nutritional deficiency during brown tides.</title>
        <authorList>
            <person name="Wurch L.L."/>
            <person name="Gobler C.J."/>
            <person name="Dyhrman S.T."/>
        </authorList>
    </citation>
    <scope>NUCLEOTIDE SEQUENCE</scope>
    <source>
        <strain evidence="1">Sample 7-13-9</strain>
    </source>
</reference>
<feature type="non-terminal residue" evidence="1">
    <location>
        <position position="1"/>
    </location>
</feature>
<organism evidence="1">
    <name type="scientific">Aureococcus anophagefferens</name>
    <name type="common">Harmful bloom alga</name>
    <dbReference type="NCBI Taxonomy" id="44056"/>
    <lineage>
        <taxon>Eukaryota</taxon>
        <taxon>Sar</taxon>
        <taxon>Stramenopiles</taxon>
        <taxon>Ochrophyta</taxon>
        <taxon>Pelagophyceae</taxon>
        <taxon>Pelagomonadales</taxon>
        <taxon>Pelagomonadaceae</taxon>
        <taxon>Aureococcus</taxon>
    </lineage>
</organism>
<sequence length="47" mass="5681">HPLRHHQVRRPRVVAHPRVRRAAAPPREGPLPLHRRVHLRRQLRLLD</sequence>
<feature type="non-terminal residue" evidence="1">
    <location>
        <position position="47"/>
    </location>
</feature>
<accession>R4ZCZ2</accession>
<dbReference type="AlphaFoldDB" id="R4ZCZ2"/>
<reference evidence="1" key="1">
    <citation type="submission" date="2013-01" db="EMBL/GenBank/DDBJ databases">
        <authorList>
            <person name="Wurch L."/>
        </authorList>
    </citation>
    <scope>NUCLEOTIDE SEQUENCE</scope>
    <source>
        <strain evidence="1">Sample 7-13-9</strain>
    </source>
</reference>
<proteinExistence type="evidence at transcript level"/>
<gene>
    <name evidence="1" type="primary">PTA3</name>
</gene>
<dbReference type="EMBL" id="HF571345">
    <property type="protein sequence ID" value="CCQ25783.1"/>
    <property type="molecule type" value="mRNA"/>
</dbReference>
<protein>
    <submittedName>
        <fullName evidence="1">Inorganic phosphate transporter</fullName>
    </submittedName>
</protein>